<dbReference type="Proteomes" id="UP000199702">
    <property type="component" value="Unassembled WGS sequence"/>
</dbReference>
<evidence type="ECO:0000256" key="4">
    <source>
        <dbReference type="ARBA" id="ARBA00022857"/>
    </source>
</evidence>
<dbReference type="AlphaFoldDB" id="A0A1H6QEQ1"/>
<dbReference type="InterPro" id="IPR002937">
    <property type="entry name" value="Amino_oxidase"/>
</dbReference>
<dbReference type="OrthoDB" id="9789960at2"/>
<keyword evidence="3" id="KW-0274">FAD</keyword>
<feature type="domain" description="Amine oxidase" evidence="6">
    <location>
        <begin position="14"/>
        <end position="503"/>
    </location>
</feature>
<dbReference type="Gene3D" id="3.50.50.60">
    <property type="entry name" value="FAD/NAD(P)-binding domain"/>
    <property type="match status" value="2"/>
</dbReference>
<name>A0A1H6QEQ1_9FLAO</name>
<accession>A0A1H6QEQ1</accession>
<dbReference type="PANTHER" id="PTHR46091:SF3">
    <property type="entry name" value="AMINE OXIDASE DOMAIN-CONTAINING PROTEIN"/>
    <property type="match status" value="1"/>
</dbReference>
<dbReference type="InterPro" id="IPR036188">
    <property type="entry name" value="FAD/NAD-bd_sf"/>
</dbReference>
<protein>
    <submittedName>
        <fullName evidence="7">Phytoene dehydrogenase-related protein</fullName>
    </submittedName>
</protein>
<evidence type="ECO:0000256" key="5">
    <source>
        <dbReference type="ARBA" id="ARBA00023027"/>
    </source>
</evidence>
<proteinExistence type="predicted"/>
<organism evidence="7 8">
    <name type="scientific">Flavobacterium terrigena</name>
    <dbReference type="NCBI Taxonomy" id="402734"/>
    <lineage>
        <taxon>Bacteria</taxon>
        <taxon>Pseudomonadati</taxon>
        <taxon>Bacteroidota</taxon>
        <taxon>Flavobacteriia</taxon>
        <taxon>Flavobacteriales</taxon>
        <taxon>Flavobacteriaceae</taxon>
        <taxon>Flavobacterium</taxon>
    </lineage>
</organism>
<evidence type="ECO:0000256" key="3">
    <source>
        <dbReference type="ARBA" id="ARBA00022827"/>
    </source>
</evidence>
<reference evidence="8" key="1">
    <citation type="submission" date="2016-10" db="EMBL/GenBank/DDBJ databases">
        <authorList>
            <person name="Varghese N."/>
            <person name="Submissions S."/>
        </authorList>
    </citation>
    <scope>NUCLEOTIDE SEQUENCE [LARGE SCALE GENOMIC DNA]</scope>
    <source>
        <strain evidence="8">DSM 17934</strain>
    </source>
</reference>
<sequence>MEKFDTIVIGSGAGGLSTALCLARSGQKVLVLEQHYVPGGWCHTFTLNGQRFSPGVHYIGLLDEGQSTSELYKGLGVANDLTFFRMNQKGYDHCVIADKRFDLPAGFENLQSKLISEFPKEEKNIKEYLSLIQKVNYELQLMPKLEGFWQKITVPFRTKNFGKFSLFSLKRVIGWHIKDPVLQAILNSQCGDHGVQPSKACFPVHCSVMYHYFDGGFYPMGGGSSIVKAMTNKIKSYNGEIRVSQNVTKIIVENNQAKGVILANGETILANTIVSNADPSTTYLKLIGKENISKKLNKKLSKTKYSVTSLILFLTVELDVTKYGIDSGNIWKFENENIDQHFATLTEGNIIEGDKFPALFISCTTLKDPVSFNSKYHNFEVVTYVSYDSFKEFNHAEDYHSEAYELFKKKIIEKFLNNMEELIPDIRNHIVQAELGTPKTNEYYVNSTNGNVYGTNKTLNQVGPFSYKSKTEIDNLYLCGASTLSHGVTGATYSGLEAAAQILKCKSGDLLIKDETQKIKIFDAENSSTWSEFIHKKREDKIRNFKKINQS</sequence>
<dbReference type="RefSeq" id="WP_091307258.1">
    <property type="nucleotide sequence ID" value="NZ_CBCSJU010000001.1"/>
</dbReference>
<evidence type="ECO:0000259" key="6">
    <source>
        <dbReference type="Pfam" id="PF01593"/>
    </source>
</evidence>
<dbReference type="Pfam" id="PF01593">
    <property type="entry name" value="Amino_oxidase"/>
    <property type="match status" value="1"/>
</dbReference>
<evidence type="ECO:0000313" key="7">
    <source>
        <dbReference type="EMBL" id="SEI42189.1"/>
    </source>
</evidence>
<gene>
    <name evidence="7" type="ORF">SAMN05660918_0475</name>
</gene>
<dbReference type="PANTHER" id="PTHR46091">
    <property type="entry name" value="BLR7054 PROTEIN"/>
    <property type="match status" value="1"/>
</dbReference>
<dbReference type="InterPro" id="IPR052206">
    <property type="entry name" value="Retinol_saturase"/>
</dbReference>
<dbReference type="STRING" id="402734.SAMN05660918_0475"/>
<keyword evidence="1" id="KW-0285">Flavoprotein</keyword>
<evidence type="ECO:0000313" key="8">
    <source>
        <dbReference type="Proteomes" id="UP000199702"/>
    </source>
</evidence>
<dbReference type="SUPFAM" id="SSF51905">
    <property type="entry name" value="FAD/NAD(P)-binding domain"/>
    <property type="match status" value="1"/>
</dbReference>
<dbReference type="GO" id="GO:0016491">
    <property type="term" value="F:oxidoreductase activity"/>
    <property type="evidence" value="ECO:0007669"/>
    <property type="project" value="InterPro"/>
</dbReference>
<keyword evidence="4" id="KW-0521">NADP</keyword>
<keyword evidence="8" id="KW-1185">Reference proteome</keyword>
<evidence type="ECO:0000256" key="2">
    <source>
        <dbReference type="ARBA" id="ARBA00022729"/>
    </source>
</evidence>
<dbReference type="EMBL" id="FNYA01000001">
    <property type="protein sequence ID" value="SEI42189.1"/>
    <property type="molecule type" value="Genomic_DNA"/>
</dbReference>
<evidence type="ECO:0000256" key="1">
    <source>
        <dbReference type="ARBA" id="ARBA00022630"/>
    </source>
</evidence>
<keyword evidence="2" id="KW-0732">Signal</keyword>
<keyword evidence="5" id="KW-0520">NAD</keyword>